<evidence type="ECO:0000256" key="1">
    <source>
        <dbReference type="ARBA" id="ARBA00022857"/>
    </source>
</evidence>
<organism evidence="5 6">
    <name type="scientific">Aspergillus pseudoviridinutans</name>
    <dbReference type="NCBI Taxonomy" id="1517512"/>
    <lineage>
        <taxon>Eukaryota</taxon>
        <taxon>Fungi</taxon>
        <taxon>Dikarya</taxon>
        <taxon>Ascomycota</taxon>
        <taxon>Pezizomycotina</taxon>
        <taxon>Eurotiomycetes</taxon>
        <taxon>Eurotiomycetidae</taxon>
        <taxon>Eurotiales</taxon>
        <taxon>Aspergillaceae</taxon>
        <taxon>Aspergillus</taxon>
        <taxon>Aspergillus subgen. Fumigati</taxon>
    </lineage>
</organism>
<keyword evidence="3" id="KW-0812">Transmembrane</keyword>
<keyword evidence="3" id="KW-0472">Membrane</keyword>
<dbReference type="GeneID" id="67004333"/>
<proteinExistence type="predicted"/>
<keyword evidence="6" id="KW-1185">Reference proteome</keyword>
<dbReference type="SUPFAM" id="SSF51735">
    <property type="entry name" value="NAD(P)-binding Rossmann-fold domains"/>
    <property type="match status" value="1"/>
</dbReference>
<dbReference type="Proteomes" id="UP001043456">
    <property type="component" value="Unassembled WGS sequence"/>
</dbReference>
<evidence type="ECO:0000313" key="5">
    <source>
        <dbReference type="EMBL" id="GIJ86826.1"/>
    </source>
</evidence>
<evidence type="ECO:0000256" key="3">
    <source>
        <dbReference type="SAM" id="Phobius"/>
    </source>
</evidence>
<dbReference type="CDD" id="cd05259">
    <property type="entry name" value="PCBER_SDR_a"/>
    <property type="match status" value="1"/>
</dbReference>
<gene>
    <name evidence="5" type="ORF">Asppvi_005722</name>
</gene>
<dbReference type="AlphaFoldDB" id="A0A9P3BFK7"/>
<dbReference type="Pfam" id="PF05368">
    <property type="entry name" value="NmrA"/>
    <property type="match status" value="1"/>
</dbReference>
<keyword evidence="1" id="KW-0521">NADP</keyword>
<dbReference type="InterPro" id="IPR045312">
    <property type="entry name" value="PCBER-like"/>
</dbReference>
<evidence type="ECO:0000259" key="4">
    <source>
        <dbReference type="Pfam" id="PF05368"/>
    </source>
</evidence>
<dbReference type="OrthoDB" id="9974981at2759"/>
<dbReference type="RefSeq" id="XP_043157572.1">
    <property type="nucleotide sequence ID" value="XM_043301637.1"/>
</dbReference>
<dbReference type="PANTHER" id="PTHR47706:SF9">
    <property type="entry name" value="NMRA-LIKE DOMAIN-CONTAINING PROTEIN-RELATED"/>
    <property type="match status" value="1"/>
</dbReference>
<protein>
    <recommendedName>
        <fullName evidence="4">NmrA-like domain-containing protein</fullName>
    </recommendedName>
</protein>
<keyword evidence="3" id="KW-1133">Transmembrane helix</keyword>
<dbReference type="PANTHER" id="PTHR47706">
    <property type="entry name" value="NMRA-LIKE FAMILY PROTEIN"/>
    <property type="match status" value="1"/>
</dbReference>
<evidence type="ECO:0000313" key="6">
    <source>
        <dbReference type="Proteomes" id="UP001043456"/>
    </source>
</evidence>
<dbReference type="Gene3D" id="3.40.50.720">
    <property type="entry name" value="NAD(P)-binding Rossmann-like Domain"/>
    <property type="match status" value="1"/>
</dbReference>
<feature type="transmembrane region" description="Helical" evidence="3">
    <location>
        <begin position="16"/>
        <end position="35"/>
    </location>
</feature>
<accession>A0A9P3BFK7</accession>
<comment type="caution">
    <text evidence="5">The sequence shown here is derived from an EMBL/GenBank/DDBJ whole genome shotgun (WGS) entry which is preliminary data.</text>
</comment>
<dbReference type="EMBL" id="BHVY01000004">
    <property type="protein sequence ID" value="GIJ86826.1"/>
    <property type="molecule type" value="Genomic_DNA"/>
</dbReference>
<dbReference type="GO" id="GO:0016491">
    <property type="term" value="F:oxidoreductase activity"/>
    <property type="evidence" value="ECO:0007669"/>
    <property type="project" value="UniProtKB-KW"/>
</dbReference>
<reference evidence="5 6" key="1">
    <citation type="submission" date="2018-10" db="EMBL/GenBank/DDBJ databases">
        <title>Pan-genome distribution and transcriptional activeness of fungal secondary metabolism genes in Aspergillus section Fumigati.</title>
        <authorList>
            <person name="Takahashi H."/>
            <person name="Umemura M."/>
            <person name="Ninomiya A."/>
            <person name="Kusuya Y."/>
            <person name="Urayama S."/>
            <person name="Shimizu M."/>
            <person name="Watanabe A."/>
            <person name="Kamei K."/>
            <person name="Yaguchi T."/>
            <person name="Hagiwara D."/>
        </authorList>
    </citation>
    <scope>NUCLEOTIDE SEQUENCE [LARGE SCALE GENOMIC DNA]</scope>
    <source>
        <strain evidence="5 6">IFM 55266</strain>
    </source>
</reference>
<dbReference type="InterPro" id="IPR051609">
    <property type="entry name" value="NmrA/Isoflavone_reductase-like"/>
</dbReference>
<feature type="domain" description="NmrA-like" evidence="4">
    <location>
        <begin position="5"/>
        <end position="234"/>
    </location>
</feature>
<dbReference type="InterPro" id="IPR008030">
    <property type="entry name" value="NmrA-like"/>
</dbReference>
<name>A0A9P3BFK7_9EURO</name>
<sequence length="301" mass="32162">MAQMRTVAVVGASGNLGFYVVKALLAAGFVVTAVIRATSEAPFPAEVIVKKTDFATVESVAAVLEGHDVVVSTLGTFAISIQRQLIDAAIAARVQRFIPSEFGVDTRTLGSSKLAAIVSSKLEIINYLEEKSGQHDGFTWTALATGSFFEWGLNRGTFGIDLVAKTATIYDSGNEPFSPSTFSFVGQAVAASLVQADKTRNKYLAVASFTITQNELLKAIEEESGSKFVVEHASTLELEKLALEKLSKGNPTGVVDLMKVYLFKDGGAHQLVFEGSGNDILKLPEADLHAVLKHVLNTAEF</sequence>
<dbReference type="Gene3D" id="3.90.25.10">
    <property type="entry name" value="UDP-galactose 4-epimerase, domain 1"/>
    <property type="match status" value="1"/>
</dbReference>
<dbReference type="InterPro" id="IPR036291">
    <property type="entry name" value="NAD(P)-bd_dom_sf"/>
</dbReference>
<evidence type="ECO:0000256" key="2">
    <source>
        <dbReference type="ARBA" id="ARBA00023002"/>
    </source>
</evidence>
<keyword evidence="2" id="KW-0560">Oxidoreductase</keyword>